<keyword evidence="3" id="KW-0804">Transcription</keyword>
<organism evidence="6 7">
    <name type="scientific">Elongatibacter sediminis</name>
    <dbReference type="NCBI Taxonomy" id="3119006"/>
    <lineage>
        <taxon>Bacteria</taxon>
        <taxon>Pseudomonadati</taxon>
        <taxon>Pseudomonadota</taxon>
        <taxon>Gammaproteobacteria</taxon>
        <taxon>Chromatiales</taxon>
        <taxon>Wenzhouxiangellaceae</taxon>
        <taxon>Elongatibacter</taxon>
    </lineage>
</organism>
<evidence type="ECO:0000256" key="4">
    <source>
        <dbReference type="PROSITE-ProRule" id="PRU00335"/>
    </source>
</evidence>
<keyword evidence="7" id="KW-1185">Reference proteome</keyword>
<feature type="DNA-binding region" description="H-T-H motif" evidence="4">
    <location>
        <begin position="29"/>
        <end position="48"/>
    </location>
</feature>
<evidence type="ECO:0000313" key="6">
    <source>
        <dbReference type="EMBL" id="MEJ8566484.1"/>
    </source>
</evidence>
<sequence>MPWEKSFDEETALEKAMQVFWDKGYESASIADLIEGTGLNRGSLYNAFGGKRDLFLKTLTKYDRETRQAWLAELEALDDPRQALSRFFDGVVEQTIADPDHKGCFLVNTSLEFPAHDEEVRQFVAKGLRELEGFFRRCIEVGQARGEIRATLEPQVGAKTLVALLVGIRVLGRGVGDESTLQAVADEAKRLID</sequence>
<evidence type="ECO:0000259" key="5">
    <source>
        <dbReference type="PROSITE" id="PS50977"/>
    </source>
</evidence>
<keyword evidence="1" id="KW-0805">Transcription regulation</keyword>
<dbReference type="InterPro" id="IPR001647">
    <property type="entry name" value="HTH_TetR"/>
</dbReference>
<dbReference type="Pfam" id="PF16925">
    <property type="entry name" value="TetR_C_13"/>
    <property type="match status" value="1"/>
</dbReference>
<dbReference type="SUPFAM" id="SSF48498">
    <property type="entry name" value="Tetracyclin repressor-like, C-terminal domain"/>
    <property type="match status" value="1"/>
</dbReference>
<dbReference type="Gene3D" id="1.10.10.60">
    <property type="entry name" value="Homeodomain-like"/>
    <property type="match status" value="1"/>
</dbReference>
<dbReference type="SUPFAM" id="SSF46689">
    <property type="entry name" value="Homeodomain-like"/>
    <property type="match status" value="1"/>
</dbReference>
<evidence type="ECO:0000256" key="3">
    <source>
        <dbReference type="ARBA" id="ARBA00023163"/>
    </source>
</evidence>
<dbReference type="PROSITE" id="PS50977">
    <property type="entry name" value="HTH_TETR_2"/>
    <property type="match status" value="1"/>
</dbReference>
<evidence type="ECO:0000313" key="7">
    <source>
        <dbReference type="Proteomes" id="UP001359886"/>
    </source>
</evidence>
<feature type="domain" description="HTH tetR-type" evidence="5">
    <location>
        <begin position="6"/>
        <end position="66"/>
    </location>
</feature>
<reference evidence="6 7" key="1">
    <citation type="submission" date="2024-02" db="EMBL/GenBank/DDBJ databases">
        <title>A novel Wenzhouxiangellaceae bacterium, isolated from coastal sediments.</title>
        <authorList>
            <person name="Du Z.-J."/>
            <person name="Ye Y.-Q."/>
            <person name="Zhang X.-Y."/>
        </authorList>
    </citation>
    <scope>NUCLEOTIDE SEQUENCE [LARGE SCALE GENOMIC DNA]</scope>
    <source>
        <strain evidence="6 7">CH-27</strain>
    </source>
</reference>
<dbReference type="Proteomes" id="UP001359886">
    <property type="component" value="Unassembled WGS sequence"/>
</dbReference>
<comment type="caution">
    <text evidence="6">The sequence shown here is derived from an EMBL/GenBank/DDBJ whole genome shotgun (WGS) entry which is preliminary data.</text>
</comment>
<dbReference type="EMBL" id="JAZHOG010000001">
    <property type="protein sequence ID" value="MEJ8566484.1"/>
    <property type="molecule type" value="Genomic_DNA"/>
</dbReference>
<dbReference type="AlphaFoldDB" id="A0AAW9RB61"/>
<evidence type="ECO:0000256" key="2">
    <source>
        <dbReference type="ARBA" id="ARBA00023125"/>
    </source>
</evidence>
<evidence type="ECO:0000256" key="1">
    <source>
        <dbReference type="ARBA" id="ARBA00023015"/>
    </source>
</evidence>
<dbReference type="PROSITE" id="PS01081">
    <property type="entry name" value="HTH_TETR_1"/>
    <property type="match status" value="1"/>
</dbReference>
<keyword evidence="2 4" id="KW-0238">DNA-binding</keyword>
<dbReference type="InterPro" id="IPR023772">
    <property type="entry name" value="DNA-bd_HTH_TetR-type_CS"/>
</dbReference>
<gene>
    <name evidence="6" type="ORF">V3330_02495</name>
</gene>
<dbReference type="PANTHER" id="PTHR47506:SF1">
    <property type="entry name" value="HTH-TYPE TRANSCRIPTIONAL REGULATOR YJDC"/>
    <property type="match status" value="1"/>
</dbReference>
<dbReference type="PANTHER" id="PTHR47506">
    <property type="entry name" value="TRANSCRIPTIONAL REGULATORY PROTEIN"/>
    <property type="match status" value="1"/>
</dbReference>
<name>A0AAW9RB61_9GAMM</name>
<protein>
    <submittedName>
        <fullName evidence="6">TetR/AcrR family transcriptional regulator</fullName>
    </submittedName>
</protein>
<dbReference type="InterPro" id="IPR009057">
    <property type="entry name" value="Homeodomain-like_sf"/>
</dbReference>
<dbReference type="RefSeq" id="WP_354693802.1">
    <property type="nucleotide sequence ID" value="NZ_JAZHOG010000001.1"/>
</dbReference>
<dbReference type="Pfam" id="PF00440">
    <property type="entry name" value="TetR_N"/>
    <property type="match status" value="1"/>
</dbReference>
<dbReference type="InterPro" id="IPR011075">
    <property type="entry name" value="TetR_C"/>
</dbReference>
<accession>A0AAW9RB61</accession>
<proteinExistence type="predicted"/>
<dbReference type="GO" id="GO:0003677">
    <property type="term" value="F:DNA binding"/>
    <property type="evidence" value="ECO:0007669"/>
    <property type="project" value="UniProtKB-UniRule"/>
</dbReference>
<dbReference type="InterPro" id="IPR036271">
    <property type="entry name" value="Tet_transcr_reg_TetR-rel_C_sf"/>
</dbReference>
<dbReference type="Gene3D" id="1.10.357.10">
    <property type="entry name" value="Tetracycline Repressor, domain 2"/>
    <property type="match status" value="1"/>
</dbReference>
<dbReference type="PRINTS" id="PR00455">
    <property type="entry name" value="HTHTETR"/>
</dbReference>